<evidence type="ECO:0000256" key="4">
    <source>
        <dbReference type="ARBA" id="ARBA00012851"/>
    </source>
</evidence>
<dbReference type="InterPro" id="IPR002734">
    <property type="entry name" value="RibDG_C"/>
</dbReference>
<comment type="catalytic activity">
    <reaction evidence="12">
        <text>2,5-diamino-6-(1-D-ribitylamino)pyrimidin-4(3H)-one 5'-phosphate + NADP(+) = 2,5-diamino-6-(1-D-ribosylamino)pyrimidin-4(3H)-one 5'-phosphate + NADPH + H(+)</text>
        <dbReference type="Rhea" id="RHEA:27278"/>
        <dbReference type="ChEBI" id="CHEBI:15378"/>
        <dbReference type="ChEBI" id="CHEBI:57783"/>
        <dbReference type="ChEBI" id="CHEBI:58349"/>
        <dbReference type="ChEBI" id="CHEBI:58890"/>
        <dbReference type="ChEBI" id="CHEBI:59545"/>
        <dbReference type="EC" id="1.1.1.302"/>
    </reaction>
</comment>
<evidence type="ECO:0000313" key="15">
    <source>
        <dbReference type="EMBL" id="EMD42018.1"/>
    </source>
</evidence>
<dbReference type="Gene3D" id="3.40.430.10">
    <property type="entry name" value="Dihydrofolate Reductase, subunit A"/>
    <property type="match status" value="1"/>
</dbReference>
<feature type="region of interest" description="Disordered" evidence="13">
    <location>
        <begin position="429"/>
        <end position="454"/>
    </location>
</feature>
<evidence type="ECO:0000256" key="12">
    <source>
        <dbReference type="ARBA" id="ARBA00049020"/>
    </source>
</evidence>
<evidence type="ECO:0000256" key="1">
    <source>
        <dbReference type="ARBA" id="ARBA00003555"/>
    </source>
</evidence>
<feature type="domain" description="Bacterial bifunctional deaminase-reductase C-terminal" evidence="14">
    <location>
        <begin position="58"/>
        <end position="235"/>
    </location>
</feature>
<evidence type="ECO:0000259" key="14">
    <source>
        <dbReference type="Pfam" id="PF01872"/>
    </source>
</evidence>
<dbReference type="EMBL" id="KB445791">
    <property type="protein sequence ID" value="EMD42018.1"/>
    <property type="molecule type" value="Genomic_DNA"/>
</dbReference>
<accession>M2QY16</accession>
<dbReference type="HOGENOM" id="CLU_036590_6_0_1"/>
<evidence type="ECO:0000313" key="16">
    <source>
        <dbReference type="Proteomes" id="UP000016930"/>
    </source>
</evidence>
<dbReference type="SUPFAM" id="SSF53597">
    <property type="entry name" value="Dihydrofolate reductase-like"/>
    <property type="match status" value="1"/>
</dbReference>
<sequence>MSSDDAPAGSLWDFVPSPPEFLTDVFALPSDPESHVSFYTGNELRPTPTPRSPDSARPYVTLTFAQSLDAKIAGAGGTQLALSGRESLVMTHWMRTMHDAILIGIGTALNDDPQLNTRHLPPLPAHALYAYAAPRPVVLDTRLRLTPQCKLLRNFKDGRGRRPWVICAIPDSADQLEDWAERRTALEDEGAKVLVVKAQDGHIHIPTLLSKLRKRRIRSIMVEGGARIIQSFLAAAAPPPPDANDTETESDTEYLPRSAVDMVIVTVAPTLVGKEGVGYGNDLLAEQLPSLQYVGSEQFGRDSVIALENRYRYYTLGIIQIPGLSPWITAWGNIRVFGPGLDRNHTSSPYRAENRRRDVTAHGRLLLVLRKTTIDGPRHTNSKQRADTEAPADVVPDSGARKRRMATNGGERENMEAGIRAWLGSAENGRKYGKEDEGDVTNDWVGVAGDGASA</sequence>
<evidence type="ECO:0000256" key="9">
    <source>
        <dbReference type="ARBA" id="ARBA00030073"/>
    </source>
</evidence>
<evidence type="ECO:0000256" key="11">
    <source>
        <dbReference type="ARBA" id="ARBA00047550"/>
    </source>
</evidence>
<dbReference type="PANTHER" id="PTHR38011:SF7">
    <property type="entry name" value="2,5-DIAMINO-6-RIBOSYLAMINO-4(3H)-PYRIMIDINONE 5'-PHOSPHATE REDUCTASE"/>
    <property type="match status" value="1"/>
</dbReference>
<dbReference type="PANTHER" id="PTHR38011">
    <property type="entry name" value="DIHYDROFOLATE REDUCTASE FAMILY PROTEIN (AFU_ORTHOLOGUE AFUA_8G06820)"/>
    <property type="match status" value="1"/>
</dbReference>
<keyword evidence="6" id="KW-0686">Riboflavin biosynthesis</keyword>
<evidence type="ECO:0000256" key="2">
    <source>
        <dbReference type="ARBA" id="ARBA00005104"/>
    </source>
</evidence>
<name>M2QY16_CERS8</name>
<dbReference type="InterPro" id="IPR024072">
    <property type="entry name" value="DHFR-like_dom_sf"/>
</dbReference>
<dbReference type="Pfam" id="PF01872">
    <property type="entry name" value="RibD_C"/>
    <property type="match status" value="1"/>
</dbReference>
<keyword evidence="8" id="KW-0560">Oxidoreductase</keyword>
<dbReference type="InterPro" id="IPR050765">
    <property type="entry name" value="Riboflavin_Biosynth_HTPR"/>
</dbReference>
<dbReference type="GO" id="GO:0008703">
    <property type="term" value="F:5-amino-6-(5-phosphoribosylamino)uracil reductase activity"/>
    <property type="evidence" value="ECO:0007669"/>
    <property type="project" value="InterPro"/>
</dbReference>
<protein>
    <recommendedName>
        <fullName evidence="5">2,5-diamino-6-ribosylamino-4(3H)-pyrimidinone 5'-phosphate reductase</fullName>
        <ecNumber evidence="4">1.1.1.302</ecNumber>
    </recommendedName>
    <alternativeName>
        <fullName evidence="10">2,5-diamino-6-(5-phospho-D-ribosylamino)pyrimidin-4(3H)-one reductase</fullName>
    </alternativeName>
    <alternativeName>
        <fullName evidence="9">2,5-diamino-6-ribitylamino-4(3H)-pyrimidinone 5'-phosphate synthase</fullName>
    </alternativeName>
</protein>
<evidence type="ECO:0000256" key="13">
    <source>
        <dbReference type="SAM" id="MobiDB-lite"/>
    </source>
</evidence>
<evidence type="ECO:0000256" key="10">
    <source>
        <dbReference type="ARBA" id="ARBA00031630"/>
    </source>
</evidence>
<feature type="region of interest" description="Disordered" evidence="13">
    <location>
        <begin position="376"/>
        <end position="417"/>
    </location>
</feature>
<organism evidence="15 16">
    <name type="scientific">Ceriporiopsis subvermispora (strain B)</name>
    <name type="common">White-rot fungus</name>
    <name type="synonym">Gelatoporia subvermispora</name>
    <dbReference type="NCBI Taxonomy" id="914234"/>
    <lineage>
        <taxon>Eukaryota</taxon>
        <taxon>Fungi</taxon>
        <taxon>Dikarya</taxon>
        <taxon>Basidiomycota</taxon>
        <taxon>Agaricomycotina</taxon>
        <taxon>Agaricomycetes</taxon>
        <taxon>Polyporales</taxon>
        <taxon>Gelatoporiaceae</taxon>
        <taxon>Gelatoporia</taxon>
    </lineage>
</organism>
<evidence type="ECO:0000256" key="6">
    <source>
        <dbReference type="ARBA" id="ARBA00022619"/>
    </source>
</evidence>
<comment type="similarity">
    <text evidence="3">Belongs to the HTP reductase family.</text>
</comment>
<dbReference type="GO" id="GO:0009231">
    <property type="term" value="P:riboflavin biosynthetic process"/>
    <property type="evidence" value="ECO:0007669"/>
    <property type="project" value="UniProtKB-KW"/>
</dbReference>
<comment type="function">
    <text evidence="1">Catalyzes an early step in riboflavin biosynthesis, the NADPH-dependent reduction of the ribose side chain of 2,5-diamino-6-ribosylamino-4(3H)-pyrimidinone 5'-phosphate, yielding 2,5-diamino-6-ribitylamino-4(3H)-pyrimidinone 5'-phosphate.</text>
</comment>
<dbReference type="AlphaFoldDB" id="M2QY16"/>
<keyword evidence="16" id="KW-1185">Reference proteome</keyword>
<dbReference type="EC" id="1.1.1.302" evidence="4"/>
<dbReference type="OrthoDB" id="5432at2759"/>
<comment type="pathway">
    <text evidence="2">Cofactor biosynthesis; riboflavin biosynthesis.</text>
</comment>
<evidence type="ECO:0000256" key="7">
    <source>
        <dbReference type="ARBA" id="ARBA00022857"/>
    </source>
</evidence>
<gene>
    <name evidence="15" type="ORF">CERSUDRAFT_90619</name>
</gene>
<evidence type="ECO:0000256" key="5">
    <source>
        <dbReference type="ARBA" id="ARBA00015035"/>
    </source>
</evidence>
<keyword evidence="7" id="KW-0521">NADP</keyword>
<dbReference type="Proteomes" id="UP000016930">
    <property type="component" value="Unassembled WGS sequence"/>
</dbReference>
<reference evidence="15 16" key="1">
    <citation type="journal article" date="2012" name="Proc. Natl. Acad. Sci. U.S.A.">
        <title>Comparative genomics of Ceriporiopsis subvermispora and Phanerochaete chrysosporium provide insight into selective ligninolysis.</title>
        <authorList>
            <person name="Fernandez-Fueyo E."/>
            <person name="Ruiz-Duenas F.J."/>
            <person name="Ferreira P."/>
            <person name="Floudas D."/>
            <person name="Hibbett D.S."/>
            <person name="Canessa P."/>
            <person name="Larrondo L.F."/>
            <person name="James T.Y."/>
            <person name="Seelenfreund D."/>
            <person name="Lobos S."/>
            <person name="Polanco R."/>
            <person name="Tello M."/>
            <person name="Honda Y."/>
            <person name="Watanabe T."/>
            <person name="Watanabe T."/>
            <person name="Ryu J.S."/>
            <person name="Kubicek C.P."/>
            <person name="Schmoll M."/>
            <person name="Gaskell J."/>
            <person name="Hammel K.E."/>
            <person name="St John F.J."/>
            <person name="Vanden Wymelenberg A."/>
            <person name="Sabat G."/>
            <person name="Splinter BonDurant S."/>
            <person name="Syed K."/>
            <person name="Yadav J.S."/>
            <person name="Doddapaneni H."/>
            <person name="Subramanian V."/>
            <person name="Lavin J.L."/>
            <person name="Oguiza J.A."/>
            <person name="Perez G."/>
            <person name="Pisabarro A.G."/>
            <person name="Ramirez L."/>
            <person name="Santoyo F."/>
            <person name="Master E."/>
            <person name="Coutinho P.M."/>
            <person name="Henrissat B."/>
            <person name="Lombard V."/>
            <person name="Magnuson J.K."/>
            <person name="Kuees U."/>
            <person name="Hori C."/>
            <person name="Igarashi K."/>
            <person name="Samejima M."/>
            <person name="Held B.W."/>
            <person name="Barry K.W."/>
            <person name="LaButti K.M."/>
            <person name="Lapidus A."/>
            <person name="Lindquist E.A."/>
            <person name="Lucas S.M."/>
            <person name="Riley R."/>
            <person name="Salamov A.A."/>
            <person name="Hoffmeister D."/>
            <person name="Schwenk D."/>
            <person name="Hadar Y."/>
            <person name="Yarden O."/>
            <person name="de Vries R.P."/>
            <person name="Wiebenga A."/>
            <person name="Stenlid J."/>
            <person name="Eastwood D."/>
            <person name="Grigoriev I.V."/>
            <person name="Berka R.M."/>
            <person name="Blanchette R.A."/>
            <person name="Kersten P."/>
            <person name="Martinez A.T."/>
            <person name="Vicuna R."/>
            <person name="Cullen D."/>
        </authorList>
    </citation>
    <scope>NUCLEOTIDE SEQUENCE [LARGE SCALE GENOMIC DNA]</scope>
    <source>
        <strain evidence="15 16">B</strain>
    </source>
</reference>
<proteinExistence type="inferred from homology"/>
<evidence type="ECO:0000256" key="3">
    <source>
        <dbReference type="ARBA" id="ARBA00009723"/>
    </source>
</evidence>
<feature type="compositionally biased region" description="Basic and acidic residues" evidence="13">
    <location>
        <begin position="376"/>
        <end position="388"/>
    </location>
</feature>
<dbReference type="STRING" id="914234.M2QY16"/>
<comment type="catalytic activity">
    <reaction evidence="11">
        <text>2,5-diamino-6-(1-D-ribitylamino)pyrimidin-4(3H)-one 5'-phosphate + NAD(+) = 2,5-diamino-6-(1-D-ribosylamino)pyrimidin-4(3H)-one 5'-phosphate + NADH + H(+)</text>
        <dbReference type="Rhea" id="RHEA:27274"/>
        <dbReference type="ChEBI" id="CHEBI:15378"/>
        <dbReference type="ChEBI" id="CHEBI:57540"/>
        <dbReference type="ChEBI" id="CHEBI:57945"/>
        <dbReference type="ChEBI" id="CHEBI:58890"/>
        <dbReference type="ChEBI" id="CHEBI:59545"/>
        <dbReference type="EC" id="1.1.1.302"/>
    </reaction>
</comment>
<evidence type="ECO:0000256" key="8">
    <source>
        <dbReference type="ARBA" id="ARBA00023002"/>
    </source>
</evidence>